<gene>
    <name evidence="5" type="primary">hutG</name>
    <name evidence="8" type="ORF">H0484_10440</name>
</gene>
<dbReference type="EC" id="3.5.3.8" evidence="5 6"/>
<comment type="caution">
    <text evidence="8">The sequence shown here is derived from an EMBL/GenBank/DDBJ whole genome shotgun (WGS) entry which is preliminary data.</text>
</comment>
<proteinExistence type="inferred from homology"/>
<dbReference type="NCBIfam" id="TIGR01227">
    <property type="entry name" value="hutG"/>
    <property type="match status" value="1"/>
</dbReference>
<dbReference type="PROSITE" id="PS51409">
    <property type="entry name" value="ARGINASE_2"/>
    <property type="match status" value="1"/>
</dbReference>
<comment type="similarity">
    <text evidence="5 7">Belongs to the arginase family.</text>
</comment>
<comment type="function">
    <text evidence="5">Catalyzes the conversion of N-formimidoyl-L-glutamate to L-glutamate and formamide.</text>
</comment>
<keyword evidence="9" id="KW-1185">Reference proteome</keyword>
<evidence type="ECO:0000313" key="9">
    <source>
        <dbReference type="Proteomes" id="UP000776983"/>
    </source>
</evidence>
<feature type="binding site" evidence="5">
    <location>
        <position position="123"/>
    </location>
    <ligand>
        <name>Mn(2+)</name>
        <dbReference type="ChEBI" id="CHEBI:29035"/>
        <label>1</label>
    </ligand>
</feature>
<evidence type="ECO:0000256" key="6">
    <source>
        <dbReference type="NCBIfam" id="TIGR01227"/>
    </source>
</evidence>
<dbReference type="PRINTS" id="PR00116">
    <property type="entry name" value="ARGINASE"/>
</dbReference>
<comment type="cofactor">
    <cofactor evidence="5">
        <name>Mn(2+)</name>
        <dbReference type="ChEBI" id="CHEBI:29035"/>
    </cofactor>
    <text evidence="5">Binds 2 manganese ions per subunit.</text>
</comment>
<evidence type="ECO:0000313" key="8">
    <source>
        <dbReference type="EMBL" id="MCB5364163.1"/>
    </source>
</evidence>
<reference evidence="8 9" key="1">
    <citation type="submission" date="2020-07" db="EMBL/GenBank/DDBJ databases">
        <title>Pusillimonas sp. nov., isolated from poultry manure in Taiwan.</title>
        <authorList>
            <person name="Lin S.-Y."/>
            <person name="Tang Y.-S."/>
            <person name="Young C.-C."/>
        </authorList>
    </citation>
    <scope>NUCLEOTIDE SEQUENCE [LARGE SCALE GENOMIC DNA]</scope>
    <source>
        <strain evidence="8 9">CC-YST705</strain>
    </source>
</reference>
<dbReference type="InterPro" id="IPR006035">
    <property type="entry name" value="Ureohydrolase"/>
</dbReference>
<feature type="binding site" evidence="5">
    <location>
        <position position="154"/>
    </location>
    <ligand>
        <name>Mn(2+)</name>
        <dbReference type="ChEBI" id="CHEBI:29035"/>
        <label>1</label>
    </ligand>
</feature>
<comment type="catalytic activity">
    <reaction evidence="5">
        <text>N-formimidoyl-L-glutamate + H2O = formamide + L-glutamate</text>
        <dbReference type="Rhea" id="RHEA:22492"/>
        <dbReference type="ChEBI" id="CHEBI:15377"/>
        <dbReference type="ChEBI" id="CHEBI:16397"/>
        <dbReference type="ChEBI" id="CHEBI:29985"/>
        <dbReference type="ChEBI" id="CHEBI:58928"/>
        <dbReference type="EC" id="3.5.3.8"/>
    </reaction>
</comment>
<evidence type="ECO:0000256" key="1">
    <source>
        <dbReference type="ARBA" id="ARBA00022723"/>
    </source>
</evidence>
<sequence length="325" mass="34764">MFQPANMSLWSGRDDTPDEGAAGLRWHQCVKALSNEAHEGVALLGFASDAGVARNHGRPGARQGPTKLRRMLAGLPAPSVPVYDAGDVVCEDDALEAAQAEQAGQLASLLDQGLLPITLGGGHEVALGSFRGLARHLENQGAHAKPRVGIINLDAHFDLRLAPRGSSGTPFRQIADDCQEKGWAFQYCCLGISRFANTQALFDRAKDLGVWWREDTQMGPGHEDATLRYLSDFMAQVDHVYFTLCLDVLPAAVAPGVSAPAAYGVSLTLVENLLDAVAQSGKLRLADIAELNPSYDIDDRTARTAARCVARLADPAMRALIGTRS</sequence>
<protein>
    <recommendedName>
        <fullName evidence="5 6">Formimidoylglutamase</fullName>
        <ecNumber evidence="5 6">3.5.3.8</ecNumber>
    </recommendedName>
    <alternativeName>
        <fullName evidence="5">Formiminoglutamase</fullName>
    </alternativeName>
    <alternativeName>
        <fullName evidence="5">Formiminoglutamate hydrolase</fullName>
    </alternativeName>
</protein>
<dbReference type="PANTHER" id="PTHR11358:SF35">
    <property type="entry name" value="FORMIMIDOYLGLUTAMASE"/>
    <property type="match status" value="1"/>
</dbReference>
<dbReference type="InterPro" id="IPR005923">
    <property type="entry name" value="HutG"/>
</dbReference>
<dbReference type="EMBL" id="JACDXW010000005">
    <property type="protein sequence ID" value="MCB5364163.1"/>
    <property type="molecule type" value="Genomic_DNA"/>
</dbReference>
<accession>A0ABS8CDQ2</accession>
<feature type="binding site" evidence="5">
    <location>
        <position position="245"/>
    </location>
    <ligand>
        <name>Mn(2+)</name>
        <dbReference type="ChEBI" id="CHEBI:29035"/>
        <label>2</label>
    </ligand>
</feature>
<dbReference type="Gene3D" id="3.40.800.10">
    <property type="entry name" value="Ureohydrolase domain"/>
    <property type="match status" value="1"/>
</dbReference>
<dbReference type="SUPFAM" id="SSF52768">
    <property type="entry name" value="Arginase/deacetylase"/>
    <property type="match status" value="1"/>
</dbReference>
<keyword evidence="1 5" id="KW-0479">Metal-binding</keyword>
<dbReference type="PIRSF" id="PIRSF036979">
    <property type="entry name" value="Arginase"/>
    <property type="match status" value="1"/>
</dbReference>
<organism evidence="8 9">
    <name type="scientific">Mesopusillimonas faecipullorum</name>
    <dbReference type="NCBI Taxonomy" id="2755040"/>
    <lineage>
        <taxon>Bacteria</taxon>
        <taxon>Pseudomonadati</taxon>
        <taxon>Pseudomonadota</taxon>
        <taxon>Betaproteobacteria</taxon>
        <taxon>Burkholderiales</taxon>
        <taxon>Alcaligenaceae</taxon>
        <taxon>Mesopusillimonas</taxon>
    </lineage>
</organism>
<evidence type="ECO:0000256" key="7">
    <source>
        <dbReference type="PROSITE-ProRule" id="PRU00742"/>
    </source>
</evidence>
<evidence type="ECO:0000256" key="3">
    <source>
        <dbReference type="ARBA" id="ARBA00022808"/>
    </source>
</evidence>
<evidence type="ECO:0000256" key="4">
    <source>
        <dbReference type="ARBA" id="ARBA00023211"/>
    </source>
</evidence>
<dbReference type="RefSeq" id="WP_226954587.1">
    <property type="nucleotide sequence ID" value="NZ_JACDXW010000005.1"/>
</dbReference>
<dbReference type="HAMAP" id="MF_00737">
    <property type="entry name" value="Formimidoylglutam"/>
    <property type="match status" value="1"/>
</dbReference>
<evidence type="ECO:0000256" key="5">
    <source>
        <dbReference type="HAMAP-Rule" id="MF_00737"/>
    </source>
</evidence>
<feature type="binding site" evidence="5">
    <location>
        <position position="154"/>
    </location>
    <ligand>
        <name>Mn(2+)</name>
        <dbReference type="ChEBI" id="CHEBI:29035"/>
        <label>2</label>
    </ligand>
</feature>
<keyword evidence="3 5" id="KW-0369">Histidine metabolism</keyword>
<dbReference type="Pfam" id="PF00491">
    <property type="entry name" value="Arginase"/>
    <property type="match status" value="1"/>
</dbReference>
<comment type="pathway">
    <text evidence="5">Amino-acid degradation; L-histidine degradation into L-glutamate; L-glutamate from N-formimidoyl-L-glutamate (hydrolase route): step 1/1.</text>
</comment>
<keyword evidence="4 5" id="KW-0464">Manganese</keyword>
<feature type="binding site" evidence="5">
    <location>
        <position position="158"/>
    </location>
    <ligand>
        <name>Mn(2+)</name>
        <dbReference type="ChEBI" id="CHEBI:29035"/>
        <label>1</label>
    </ligand>
</feature>
<feature type="binding site" evidence="5">
    <location>
        <position position="156"/>
    </location>
    <ligand>
        <name>Mn(2+)</name>
        <dbReference type="ChEBI" id="CHEBI:29035"/>
        <label>2</label>
    </ligand>
</feature>
<evidence type="ECO:0000256" key="2">
    <source>
        <dbReference type="ARBA" id="ARBA00022801"/>
    </source>
</evidence>
<dbReference type="Proteomes" id="UP000776983">
    <property type="component" value="Unassembled WGS sequence"/>
</dbReference>
<name>A0ABS8CDQ2_9BURK</name>
<dbReference type="PANTHER" id="PTHR11358">
    <property type="entry name" value="ARGINASE/AGMATINASE"/>
    <property type="match status" value="1"/>
</dbReference>
<dbReference type="InterPro" id="IPR023696">
    <property type="entry name" value="Ureohydrolase_dom_sf"/>
</dbReference>
<feature type="binding site" evidence="5">
    <location>
        <position position="247"/>
    </location>
    <ligand>
        <name>Mn(2+)</name>
        <dbReference type="ChEBI" id="CHEBI:29035"/>
        <label>2</label>
    </ligand>
</feature>
<dbReference type="CDD" id="cd09988">
    <property type="entry name" value="Formimidoylglutamase"/>
    <property type="match status" value="1"/>
</dbReference>
<keyword evidence="2 5" id="KW-0378">Hydrolase</keyword>
<dbReference type="GO" id="GO:0050415">
    <property type="term" value="F:formimidoylglutamase activity"/>
    <property type="evidence" value="ECO:0007669"/>
    <property type="project" value="UniProtKB-EC"/>
</dbReference>
<feature type="binding site" evidence="5">
    <location>
        <position position="245"/>
    </location>
    <ligand>
        <name>Mn(2+)</name>
        <dbReference type="ChEBI" id="CHEBI:29035"/>
        <label>1</label>
    </ligand>
</feature>